<dbReference type="PROSITE" id="PS50977">
    <property type="entry name" value="HTH_TETR_2"/>
    <property type="match status" value="1"/>
</dbReference>
<dbReference type="KEGG" id="ssan:NX02_25730"/>
<evidence type="ECO:0000313" key="6">
    <source>
        <dbReference type="EMBL" id="AHE56751.1"/>
    </source>
</evidence>
<evidence type="ECO:0000259" key="5">
    <source>
        <dbReference type="PROSITE" id="PS50977"/>
    </source>
</evidence>
<dbReference type="InterPro" id="IPR025996">
    <property type="entry name" value="MT1864/Rv1816-like_C"/>
</dbReference>
<name>W0AI08_9SPHN</name>
<dbReference type="OrthoDB" id="7501431at2"/>
<dbReference type="GO" id="GO:0000976">
    <property type="term" value="F:transcription cis-regulatory region binding"/>
    <property type="evidence" value="ECO:0007669"/>
    <property type="project" value="TreeGrafter"/>
</dbReference>
<feature type="domain" description="HTH tetR-type" evidence="5">
    <location>
        <begin position="15"/>
        <end position="75"/>
    </location>
</feature>
<protein>
    <recommendedName>
        <fullName evidence="5">HTH tetR-type domain-containing protein</fullName>
    </recommendedName>
</protein>
<evidence type="ECO:0000256" key="3">
    <source>
        <dbReference type="ARBA" id="ARBA00023163"/>
    </source>
</evidence>
<dbReference type="PATRIC" id="fig|1123269.5.peg.5047"/>
<evidence type="ECO:0000256" key="4">
    <source>
        <dbReference type="PROSITE-ProRule" id="PRU00335"/>
    </source>
</evidence>
<dbReference type="AlphaFoldDB" id="W0AI08"/>
<dbReference type="GO" id="GO:0003700">
    <property type="term" value="F:DNA-binding transcription factor activity"/>
    <property type="evidence" value="ECO:0007669"/>
    <property type="project" value="TreeGrafter"/>
</dbReference>
<dbReference type="STRING" id="1123269.NX02_25730"/>
<dbReference type="Pfam" id="PF13305">
    <property type="entry name" value="TetR_C_33"/>
    <property type="match status" value="1"/>
</dbReference>
<reference evidence="6 7" key="1">
    <citation type="submission" date="2013-07" db="EMBL/GenBank/DDBJ databases">
        <title>Completed genome of Sphingomonas sanxanigenens NX02.</title>
        <authorList>
            <person name="Ma T."/>
            <person name="Huang H."/>
            <person name="Wu M."/>
            <person name="Li X."/>
            <person name="Li G."/>
        </authorList>
    </citation>
    <scope>NUCLEOTIDE SEQUENCE [LARGE SCALE GENOMIC DNA]</scope>
    <source>
        <strain evidence="6 7">NX02</strain>
    </source>
</reference>
<dbReference type="InterPro" id="IPR036271">
    <property type="entry name" value="Tet_transcr_reg_TetR-rel_C_sf"/>
</dbReference>
<keyword evidence="3" id="KW-0804">Transcription</keyword>
<dbReference type="InterPro" id="IPR050109">
    <property type="entry name" value="HTH-type_TetR-like_transc_reg"/>
</dbReference>
<gene>
    <name evidence="6" type="ORF">NX02_25730</name>
</gene>
<dbReference type="InterPro" id="IPR009057">
    <property type="entry name" value="Homeodomain-like_sf"/>
</dbReference>
<dbReference type="InterPro" id="IPR001647">
    <property type="entry name" value="HTH_TetR"/>
</dbReference>
<keyword evidence="7" id="KW-1185">Reference proteome</keyword>
<dbReference type="Gene3D" id="1.10.357.10">
    <property type="entry name" value="Tetracycline Repressor, domain 2"/>
    <property type="match status" value="1"/>
</dbReference>
<dbReference type="SUPFAM" id="SSF46689">
    <property type="entry name" value="Homeodomain-like"/>
    <property type="match status" value="1"/>
</dbReference>
<evidence type="ECO:0000256" key="1">
    <source>
        <dbReference type="ARBA" id="ARBA00023015"/>
    </source>
</evidence>
<keyword evidence="1" id="KW-0805">Transcription regulation</keyword>
<keyword evidence="2 4" id="KW-0238">DNA-binding</keyword>
<dbReference type="PANTHER" id="PTHR30055">
    <property type="entry name" value="HTH-TYPE TRANSCRIPTIONAL REGULATOR RUTR"/>
    <property type="match status" value="1"/>
</dbReference>
<dbReference type="SUPFAM" id="SSF48498">
    <property type="entry name" value="Tetracyclin repressor-like, C-terminal domain"/>
    <property type="match status" value="1"/>
</dbReference>
<accession>W0AI08</accession>
<dbReference type="EMBL" id="CP006644">
    <property type="protein sequence ID" value="AHE56751.1"/>
    <property type="molecule type" value="Genomic_DNA"/>
</dbReference>
<dbReference type="PRINTS" id="PR00455">
    <property type="entry name" value="HTHTETR"/>
</dbReference>
<dbReference type="Proteomes" id="UP000018851">
    <property type="component" value="Chromosome"/>
</dbReference>
<dbReference type="Pfam" id="PF00440">
    <property type="entry name" value="TetR_N"/>
    <property type="match status" value="1"/>
</dbReference>
<feature type="DNA-binding region" description="H-T-H motif" evidence="4">
    <location>
        <begin position="38"/>
        <end position="57"/>
    </location>
</feature>
<sequence length="198" mass="21626">MGIDKEAKTGRRSAGQRREEIIAAALTLFTRYGVYNVTTRQIARAVGISQPSLYAHFASSAEIAEEICVRGFSDLSQELSAAFAAANGRTDRLKQAARAYIAFGLDNPDVYRIAFMLEKPWEEANHEGGRVMEAGLGAFNLLAETVTQDMDDGGRLAAQSIWATLHGLVALLIARPHFPWVDRDALISAQVDRAVQGF</sequence>
<evidence type="ECO:0000256" key="2">
    <source>
        <dbReference type="ARBA" id="ARBA00023125"/>
    </source>
</evidence>
<dbReference type="eggNOG" id="COG1309">
    <property type="taxonomic scope" value="Bacteria"/>
</dbReference>
<evidence type="ECO:0000313" key="7">
    <source>
        <dbReference type="Proteomes" id="UP000018851"/>
    </source>
</evidence>
<proteinExistence type="predicted"/>
<dbReference type="Gene3D" id="1.10.10.60">
    <property type="entry name" value="Homeodomain-like"/>
    <property type="match status" value="1"/>
</dbReference>
<dbReference type="PANTHER" id="PTHR30055:SF234">
    <property type="entry name" value="HTH-TYPE TRANSCRIPTIONAL REGULATOR BETI"/>
    <property type="match status" value="1"/>
</dbReference>
<dbReference type="HOGENOM" id="CLU_069356_40_3_5"/>
<dbReference type="RefSeq" id="WP_025294854.1">
    <property type="nucleotide sequence ID" value="NZ_CP006644.1"/>
</dbReference>
<organism evidence="6 7">
    <name type="scientific">Sphingomonas sanxanigenens DSM 19645 = NX02</name>
    <dbReference type="NCBI Taxonomy" id="1123269"/>
    <lineage>
        <taxon>Bacteria</taxon>
        <taxon>Pseudomonadati</taxon>
        <taxon>Pseudomonadota</taxon>
        <taxon>Alphaproteobacteria</taxon>
        <taxon>Sphingomonadales</taxon>
        <taxon>Sphingomonadaceae</taxon>
        <taxon>Sphingomonas</taxon>
    </lineage>
</organism>